<dbReference type="CDD" id="cd00302">
    <property type="entry name" value="cytochrome_P450"/>
    <property type="match status" value="1"/>
</dbReference>
<comment type="similarity">
    <text evidence="4">Belongs to the cytochrome P450 family.</text>
</comment>
<dbReference type="AlphaFoldDB" id="A0A397W4I5"/>
<dbReference type="STRING" id="44941.A0A397W4I5"/>
<dbReference type="GO" id="GO:0016705">
    <property type="term" value="F:oxidoreductase activity, acting on paired donors, with incorporation or reduction of molecular oxygen"/>
    <property type="evidence" value="ECO:0007669"/>
    <property type="project" value="InterPro"/>
</dbReference>
<evidence type="ECO:0000256" key="3">
    <source>
        <dbReference type="PIRSR" id="PIRSR602401-1"/>
    </source>
</evidence>
<keyword evidence="4" id="KW-0560">Oxidoreductase</keyword>
<dbReference type="Proteomes" id="UP000266673">
    <property type="component" value="Unassembled WGS sequence"/>
</dbReference>
<protein>
    <submittedName>
        <fullName evidence="5">Cytochrome P450</fullName>
    </submittedName>
</protein>
<sequence length="252" mass="28886">MIKKRRKEIEEMPNGAEMKVDMLTSLITANTTRNIANMKTEDGPITDDVISGNLLDAFLAGTDVTANSFCFITYYLCKYPHVKQKMLSEIDSIFPKSSAKFYISNDELIKLKYCEAIIKETNRMRTVTTFIMRYTVEECEVAGFKWPAGTQFHLNFLGADHNPKFWPNPEVFDPDRFYNDQDGQNKHLSLMFGGGHRICPGRKLAMTELLILMASVYKNYNVELVNMNEPLKYHAGITTICQELKVRISPRV</sequence>
<evidence type="ECO:0000313" key="5">
    <source>
        <dbReference type="EMBL" id="RIB29640.1"/>
    </source>
</evidence>
<dbReference type="InterPro" id="IPR017972">
    <property type="entry name" value="Cyt_P450_CS"/>
</dbReference>
<dbReference type="PRINTS" id="PR00463">
    <property type="entry name" value="EP450I"/>
</dbReference>
<dbReference type="InterPro" id="IPR001128">
    <property type="entry name" value="Cyt_P450"/>
</dbReference>
<comment type="caution">
    <text evidence="5">The sequence shown here is derived from an EMBL/GenBank/DDBJ whole genome shotgun (WGS) entry which is preliminary data.</text>
</comment>
<dbReference type="InterPro" id="IPR002401">
    <property type="entry name" value="Cyt_P450_E_grp-I"/>
</dbReference>
<dbReference type="PROSITE" id="PS00086">
    <property type="entry name" value="CYTOCHROME_P450"/>
    <property type="match status" value="1"/>
</dbReference>
<proteinExistence type="inferred from homology"/>
<dbReference type="PRINTS" id="PR00385">
    <property type="entry name" value="P450"/>
</dbReference>
<name>A0A397W4I5_9GLOM</name>
<gene>
    <name evidence="5" type="ORF">C2G38_2238793</name>
</gene>
<dbReference type="SUPFAM" id="SSF48264">
    <property type="entry name" value="Cytochrome P450"/>
    <property type="match status" value="1"/>
</dbReference>
<dbReference type="Gene3D" id="1.10.630.10">
    <property type="entry name" value="Cytochrome P450"/>
    <property type="match status" value="1"/>
</dbReference>
<dbReference type="GO" id="GO:0020037">
    <property type="term" value="F:heme binding"/>
    <property type="evidence" value="ECO:0007669"/>
    <property type="project" value="InterPro"/>
</dbReference>
<dbReference type="PANTHER" id="PTHR24301">
    <property type="entry name" value="THROMBOXANE-A SYNTHASE"/>
    <property type="match status" value="1"/>
</dbReference>
<evidence type="ECO:0000256" key="4">
    <source>
        <dbReference type="RuleBase" id="RU000461"/>
    </source>
</evidence>
<accession>A0A397W4I5</accession>
<dbReference type="Pfam" id="PF00067">
    <property type="entry name" value="p450"/>
    <property type="match status" value="1"/>
</dbReference>
<reference evidence="5 6" key="1">
    <citation type="submission" date="2018-06" db="EMBL/GenBank/DDBJ databases">
        <title>Comparative genomics reveals the genomic features of Rhizophagus irregularis, R. cerebriforme, R. diaphanum and Gigaspora rosea, and their symbiotic lifestyle signature.</title>
        <authorList>
            <person name="Morin E."/>
            <person name="San Clemente H."/>
            <person name="Chen E.C.H."/>
            <person name="De La Providencia I."/>
            <person name="Hainaut M."/>
            <person name="Kuo A."/>
            <person name="Kohler A."/>
            <person name="Murat C."/>
            <person name="Tang N."/>
            <person name="Roy S."/>
            <person name="Loubradou J."/>
            <person name="Henrissat B."/>
            <person name="Grigoriev I.V."/>
            <person name="Corradi N."/>
            <person name="Roux C."/>
            <person name="Martin F.M."/>
        </authorList>
    </citation>
    <scope>NUCLEOTIDE SEQUENCE [LARGE SCALE GENOMIC DNA]</scope>
    <source>
        <strain evidence="5 6">DAOM 194757</strain>
    </source>
</reference>
<keyword evidence="1 3" id="KW-0479">Metal-binding</keyword>
<evidence type="ECO:0000313" key="6">
    <source>
        <dbReference type="Proteomes" id="UP000266673"/>
    </source>
</evidence>
<keyword evidence="2 3" id="KW-0408">Iron</keyword>
<dbReference type="PANTHER" id="PTHR24301:SF2">
    <property type="entry name" value="THROMBOXANE-A SYNTHASE"/>
    <property type="match status" value="1"/>
</dbReference>
<keyword evidence="3 4" id="KW-0349">Heme</keyword>
<feature type="binding site" description="axial binding residue" evidence="3">
    <location>
        <position position="199"/>
    </location>
    <ligand>
        <name>heme</name>
        <dbReference type="ChEBI" id="CHEBI:30413"/>
    </ligand>
    <ligandPart>
        <name>Fe</name>
        <dbReference type="ChEBI" id="CHEBI:18248"/>
    </ligandPart>
</feature>
<dbReference type="GO" id="GO:0005506">
    <property type="term" value="F:iron ion binding"/>
    <property type="evidence" value="ECO:0007669"/>
    <property type="project" value="InterPro"/>
</dbReference>
<dbReference type="InterPro" id="IPR036396">
    <property type="entry name" value="Cyt_P450_sf"/>
</dbReference>
<keyword evidence="6" id="KW-1185">Reference proteome</keyword>
<evidence type="ECO:0000256" key="2">
    <source>
        <dbReference type="ARBA" id="ARBA00023004"/>
    </source>
</evidence>
<evidence type="ECO:0000256" key="1">
    <source>
        <dbReference type="ARBA" id="ARBA00022723"/>
    </source>
</evidence>
<dbReference type="EMBL" id="QKWP01000033">
    <property type="protein sequence ID" value="RIB29640.1"/>
    <property type="molecule type" value="Genomic_DNA"/>
</dbReference>
<organism evidence="5 6">
    <name type="scientific">Gigaspora rosea</name>
    <dbReference type="NCBI Taxonomy" id="44941"/>
    <lineage>
        <taxon>Eukaryota</taxon>
        <taxon>Fungi</taxon>
        <taxon>Fungi incertae sedis</taxon>
        <taxon>Mucoromycota</taxon>
        <taxon>Glomeromycotina</taxon>
        <taxon>Glomeromycetes</taxon>
        <taxon>Diversisporales</taxon>
        <taxon>Gigasporaceae</taxon>
        <taxon>Gigaspora</taxon>
    </lineage>
</organism>
<dbReference type="GO" id="GO:0004497">
    <property type="term" value="F:monooxygenase activity"/>
    <property type="evidence" value="ECO:0007669"/>
    <property type="project" value="UniProtKB-KW"/>
</dbReference>
<dbReference type="OrthoDB" id="2347964at2759"/>
<keyword evidence="4" id="KW-0503">Monooxygenase</keyword>
<comment type="cofactor">
    <cofactor evidence="3">
        <name>heme</name>
        <dbReference type="ChEBI" id="CHEBI:30413"/>
    </cofactor>
</comment>